<organism evidence="1 2">
    <name type="scientific">Cannabis sativa</name>
    <name type="common">Hemp</name>
    <name type="synonym">Marijuana</name>
    <dbReference type="NCBI Taxonomy" id="3483"/>
    <lineage>
        <taxon>Eukaryota</taxon>
        <taxon>Viridiplantae</taxon>
        <taxon>Streptophyta</taxon>
        <taxon>Embryophyta</taxon>
        <taxon>Tracheophyta</taxon>
        <taxon>Spermatophyta</taxon>
        <taxon>Magnoliopsida</taxon>
        <taxon>eudicotyledons</taxon>
        <taxon>Gunneridae</taxon>
        <taxon>Pentapetalae</taxon>
        <taxon>rosids</taxon>
        <taxon>fabids</taxon>
        <taxon>Rosales</taxon>
        <taxon>Cannabaceae</taxon>
        <taxon>Cannabis</taxon>
    </lineage>
</organism>
<dbReference type="EMBL" id="UZAU01000073">
    <property type="status" value="NOT_ANNOTATED_CDS"/>
    <property type="molecule type" value="Genomic_DNA"/>
</dbReference>
<dbReference type="Gramene" id="evm.model.01.2460">
    <property type="protein sequence ID" value="cds.evm.model.01.2460"/>
    <property type="gene ID" value="evm.TU.01.2460"/>
</dbReference>
<protein>
    <submittedName>
        <fullName evidence="1">Uncharacterized protein</fullName>
    </submittedName>
</protein>
<dbReference type="AlphaFoldDB" id="A0A803NL89"/>
<sequence length="67" mass="7502">MFKNKLTSEIAKVTRIMASRPGGGNSLLKCPPKAYTMSDVIINKQGKSHRTGWTKLTWSERSNQHLA</sequence>
<evidence type="ECO:0000313" key="1">
    <source>
        <dbReference type="EnsemblPlants" id="cds.evm.model.01.2460"/>
    </source>
</evidence>
<proteinExistence type="predicted"/>
<name>A0A803NL89_CANSA</name>
<accession>A0A803NL89</accession>
<evidence type="ECO:0000313" key="2">
    <source>
        <dbReference type="Proteomes" id="UP000596661"/>
    </source>
</evidence>
<dbReference type="Proteomes" id="UP000596661">
    <property type="component" value="Chromosome 1"/>
</dbReference>
<reference evidence="1" key="1">
    <citation type="submission" date="2018-11" db="EMBL/GenBank/DDBJ databases">
        <authorList>
            <person name="Grassa J C."/>
        </authorList>
    </citation>
    <scope>NUCLEOTIDE SEQUENCE [LARGE SCALE GENOMIC DNA]</scope>
</reference>
<dbReference type="EnsemblPlants" id="evm.model.01.2460">
    <property type="protein sequence ID" value="cds.evm.model.01.2460"/>
    <property type="gene ID" value="evm.TU.01.2460"/>
</dbReference>
<keyword evidence="2" id="KW-1185">Reference proteome</keyword>
<reference evidence="1" key="2">
    <citation type="submission" date="2021-03" db="UniProtKB">
        <authorList>
            <consortium name="EnsemblPlants"/>
        </authorList>
    </citation>
    <scope>IDENTIFICATION</scope>
</reference>